<dbReference type="Proteomes" id="UP000831775">
    <property type="component" value="Chromosome"/>
</dbReference>
<reference evidence="1 2" key="1">
    <citation type="submission" date="2022-04" db="EMBL/GenBank/DDBJ databases">
        <title>Leucobacter sp. isolated from rhizosphere of onion.</title>
        <authorList>
            <person name="Won M."/>
            <person name="Lee C.-M."/>
            <person name="Woen H.-Y."/>
            <person name="Kwon S.-W."/>
        </authorList>
    </citation>
    <scope>NUCLEOTIDE SEQUENCE [LARGE SCALE GENOMIC DNA]</scope>
    <source>
        <strain evidence="1 2">H25R-14</strain>
    </source>
</reference>
<protein>
    <recommendedName>
        <fullName evidence="3">Transposase</fullName>
    </recommendedName>
</protein>
<evidence type="ECO:0000313" key="2">
    <source>
        <dbReference type="Proteomes" id="UP000831775"/>
    </source>
</evidence>
<name>A0ABY4G0V4_9MICO</name>
<dbReference type="RefSeq" id="WP_244688789.1">
    <property type="nucleotide sequence ID" value="NZ_CP095043.1"/>
</dbReference>
<sequence length="25" mass="2970">MRLVAGSRTRWIVEDHIRKVYIAEA</sequence>
<dbReference type="EMBL" id="CP095043">
    <property type="protein sequence ID" value="UOQ61934.1"/>
    <property type="molecule type" value="Genomic_DNA"/>
</dbReference>
<evidence type="ECO:0008006" key="3">
    <source>
        <dbReference type="Google" id="ProtNLM"/>
    </source>
</evidence>
<evidence type="ECO:0000313" key="1">
    <source>
        <dbReference type="EMBL" id="UOQ61934.1"/>
    </source>
</evidence>
<keyword evidence="2" id="KW-1185">Reference proteome</keyword>
<organism evidence="1 2">
    <name type="scientific">Leucobacter rhizosphaerae</name>
    <dbReference type="NCBI Taxonomy" id="2932245"/>
    <lineage>
        <taxon>Bacteria</taxon>
        <taxon>Bacillati</taxon>
        <taxon>Actinomycetota</taxon>
        <taxon>Actinomycetes</taxon>
        <taxon>Micrococcales</taxon>
        <taxon>Microbacteriaceae</taxon>
        <taxon>Leucobacter</taxon>
    </lineage>
</organism>
<proteinExistence type="predicted"/>
<gene>
    <name evidence="1" type="ORF">MUN76_13170</name>
</gene>
<accession>A0ABY4G0V4</accession>